<dbReference type="OrthoDB" id="1896898at2759"/>
<reference evidence="1" key="1">
    <citation type="submission" date="2021-08" db="EMBL/GenBank/DDBJ databases">
        <title>WGS assembly of Ceratopteris richardii.</title>
        <authorList>
            <person name="Marchant D.B."/>
            <person name="Chen G."/>
            <person name="Jenkins J."/>
            <person name="Shu S."/>
            <person name="Leebens-Mack J."/>
            <person name="Grimwood J."/>
            <person name="Schmutz J."/>
            <person name="Soltis P."/>
            <person name="Soltis D."/>
            <person name="Chen Z.-H."/>
        </authorList>
    </citation>
    <scope>NUCLEOTIDE SEQUENCE</scope>
    <source>
        <strain evidence="1">Whitten #5841</strain>
        <tissue evidence="1">Leaf</tissue>
    </source>
</reference>
<dbReference type="PANTHER" id="PTHR31972:SF74">
    <property type="entry name" value="EXPRESSED PROTEIN"/>
    <property type="match status" value="1"/>
</dbReference>
<dbReference type="AlphaFoldDB" id="A0A8T2UE51"/>
<keyword evidence="2" id="KW-1185">Reference proteome</keyword>
<dbReference type="InterPro" id="IPR008586">
    <property type="entry name" value="DUF868_pln"/>
</dbReference>
<name>A0A8T2UE51_CERRI</name>
<evidence type="ECO:0000313" key="1">
    <source>
        <dbReference type="EMBL" id="KAH7432166.1"/>
    </source>
</evidence>
<proteinExistence type="predicted"/>
<gene>
    <name evidence="1" type="ORF">KP509_07G011400</name>
</gene>
<dbReference type="Pfam" id="PF05910">
    <property type="entry name" value="DUF868"/>
    <property type="match status" value="1"/>
</dbReference>
<sequence>MQNLVTCQYETKIAGLCRHITITWLKTSTGQGLSVTIDDPSCQYTCKVKLKPWSFWKRRGTKSFEVCGRKVEVFWDLLSAKYAFGPEPQEGYFVAVICNGDVVLLLGDKNEEAYRQTKTKPSVIEATLISRKEHVFGKKHFSTKAQFGETGKAHDIVIECQTTAPKPPYLCITVDKQLLVQVKNLEWKFRGNQTVQVDGTPVEVFWDVHNWIFNSAGGRPSNANAIFMFQACAGVEEGSPAKKTNAVNWSGNLNGNISLMKLAGTRSLKLATNMSNLNGSFLMLHAWRNE</sequence>
<dbReference type="OMA" id="SLEAYCC"/>
<evidence type="ECO:0000313" key="2">
    <source>
        <dbReference type="Proteomes" id="UP000825935"/>
    </source>
</evidence>
<organism evidence="1 2">
    <name type="scientific">Ceratopteris richardii</name>
    <name type="common">Triangle waterfern</name>
    <dbReference type="NCBI Taxonomy" id="49495"/>
    <lineage>
        <taxon>Eukaryota</taxon>
        <taxon>Viridiplantae</taxon>
        <taxon>Streptophyta</taxon>
        <taxon>Embryophyta</taxon>
        <taxon>Tracheophyta</taxon>
        <taxon>Polypodiopsida</taxon>
        <taxon>Polypodiidae</taxon>
        <taxon>Polypodiales</taxon>
        <taxon>Pteridineae</taxon>
        <taxon>Pteridaceae</taxon>
        <taxon>Parkerioideae</taxon>
        <taxon>Ceratopteris</taxon>
    </lineage>
</organism>
<dbReference type="EMBL" id="CM035412">
    <property type="protein sequence ID" value="KAH7432166.1"/>
    <property type="molecule type" value="Genomic_DNA"/>
</dbReference>
<accession>A0A8T2UE51</accession>
<dbReference type="PANTHER" id="PTHR31972">
    <property type="entry name" value="EXPRESSED PROTEIN"/>
    <property type="match status" value="1"/>
</dbReference>
<comment type="caution">
    <text evidence="1">The sequence shown here is derived from an EMBL/GenBank/DDBJ whole genome shotgun (WGS) entry which is preliminary data.</text>
</comment>
<dbReference type="Proteomes" id="UP000825935">
    <property type="component" value="Chromosome 7"/>
</dbReference>
<protein>
    <submittedName>
        <fullName evidence="1">Uncharacterized protein</fullName>
    </submittedName>
</protein>